<evidence type="ECO:0000256" key="10">
    <source>
        <dbReference type="ARBA" id="ARBA00023098"/>
    </source>
</evidence>
<keyword evidence="8" id="KW-0560">Oxidoreductase</keyword>
<evidence type="ECO:0000256" key="1">
    <source>
        <dbReference type="ARBA" id="ARBA00001954"/>
    </source>
</evidence>
<keyword evidence="14" id="KW-1185">Reference proteome</keyword>
<dbReference type="GO" id="GO:0046872">
    <property type="term" value="F:metal ion binding"/>
    <property type="evidence" value="ECO:0007669"/>
    <property type="project" value="UniProtKB-KW"/>
</dbReference>
<gene>
    <name evidence="13" type="ORF">U9M48_040483</name>
</gene>
<dbReference type="SUPFAM" id="SSF47240">
    <property type="entry name" value="Ferritin-like"/>
    <property type="match status" value="1"/>
</dbReference>
<organism evidence="13 14">
    <name type="scientific">Paspalum notatum var. saurae</name>
    <dbReference type="NCBI Taxonomy" id="547442"/>
    <lineage>
        <taxon>Eukaryota</taxon>
        <taxon>Viridiplantae</taxon>
        <taxon>Streptophyta</taxon>
        <taxon>Embryophyta</taxon>
        <taxon>Tracheophyta</taxon>
        <taxon>Spermatophyta</taxon>
        <taxon>Magnoliopsida</taxon>
        <taxon>Liliopsida</taxon>
        <taxon>Poales</taxon>
        <taxon>Poaceae</taxon>
        <taxon>PACMAD clade</taxon>
        <taxon>Panicoideae</taxon>
        <taxon>Andropogonodae</taxon>
        <taxon>Paspaleae</taxon>
        <taxon>Paspalinae</taxon>
        <taxon>Paspalum</taxon>
    </lineage>
</organism>
<evidence type="ECO:0008006" key="15">
    <source>
        <dbReference type="Google" id="ProtNLM"/>
    </source>
</evidence>
<evidence type="ECO:0000313" key="13">
    <source>
        <dbReference type="EMBL" id="WVZ94613.1"/>
    </source>
</evidence>
<evidence type="ECO:0000256" key="5">
    <source>
        <dbReference type="ARBA" id="ARBA00022723"/>
    </source>
</evidence>
<keyword evidence="11" id="KW-0275">Fatty acid biosynthesis</keyword>
<protein>
    <recommendedName>
        <fullName evidence="15">Acyl-[acyl-carrier-protein] desaturase</fullName>
    </recommendedName>
</protein>
<keyword evidence="10" id="KW-0443">Lipid metabolism</keyword>
<accession>A0AAQ3UNI1</accession>
<dbReference type="GO" id="GO:0009570">
    <property type="term" value="C:chloroplast stroma"/>
    <property type="evidence" value="ECO:0007669"/>
    <property type="project" value="TreeGrafter"/>
</dbReference>
<keyword evidence="4" id="KW-0444">Lipid biosynthesis</keyword>
<dbReference type="GO" id="GO:0006633">
    <property type="term" value="P:fatty acid biosynthetic process"/>
    <property type="evidence" value="ECO:0007669"/>
    <property type="project" value="UniProtKB-KW"/>
</dbReference>
<evidence type="ECO:0000313" key="14">
    <source>
        <dbReference type="Proteomes" id="UP001341281"/>
    </source>
</evidence>
<keyword evidence="9" id="KW-0408">Iron</keyword>
<dbReference type="InterPro" id="IPR012348">
    <property type="entry name" value="RNR-like"/>
</dbReference>
<proteinExistence type="inferred from homology"/>
<sequence length="460" mass="51069">MYSSPWIPRLLAGFLSSSLPRPWSSTIASGGGSTSPIPMTVLVKREKKKTKFEEDDEEEEWMGHLAPAKLEVLAHLEPWVESHVLPLLRPVESSWQPSDLLPDPAALGEDGFASACRRRARRRPRVPGGQHGDGGGAAHSVPNRFEAVRDLTGADATAWARWIRGWSAEENRHGDALSRYMYLSARVDMRQVDRTVHRLIAAGMASRRAERATAVAHGNTARGHGDAALARICGAIAADEKRHEAAYTRIVGKLFEADPDAAVRALGYMMRRRITMPAALMTDGRDDHLYAHYSAAAQQAGVYTASDYREVLEHLIREWRVEELAAGLSGEGRRARDYVCGLPGKIRRMEEKAHDRAAQARKEPTSVPFSWIFDRPVSLQPTVHTFELLKVDTQNRQGNKNPSYLSAYESPFKISVNCSSSLRSLSLTSDLPTLYLNKAFTAVTEPANSNHMLLQENRSD</sequence>
<dbReference type="PANTHER" id="PTHR31155">
    <property type="entry name" value="ACYL- ACYL-CARRIER-PROTEIN DESATURASE-RELATED"/>
    <property type="match status" value="1"/>
</dbReference>
<comment type="cofactor">
    <cofactor evidence="1">
        <name>Fe(2+)</name>
        <dbReference type="ChEBI" id="CHEBI:29033"/>
    </cofactor>
</comment>
<evidence type="ECO:0000256" key="4">
    <source>
        <dbReference type="ARBA" id="ARBA00022516"/>
    </source>
</evidence>
<dbReference type="GO" id="GO:0045300">
    <property type="term" value="F:stearoyl-[ACP] desaturase activity"/>
    <property type="evidence" value="ECO:0007669"/>
    <property type="project" value="InterPro"/>
</dbReference>
<evidence type="ECO:0000256" key="8">
    <source>
        <dbReference type="ARBA" id="ARBA00023002"/>
    </source>
</evidence>
<dbReference type="PANTHER" id="PTHR31155:SF40">
    <property type="entry name" value="ACYL-[ACYL-CARRIER-PROTEIN] DESATURASE 7, CHLOROPLASTIC"/>
    <property type="match status" value="1"/>
</dbReference>
<dbReference type="CDD" id="cd01050">
    <property type="entry name" value="Acyl_ACP_Desat"/>
    <property type="match status" value="1"/>
</dbReference>
<comment type="similarity">
    <text evidence="3">Belongs to the fatty acid desaturase type 2 family.</text>
</comment>
<dbReference type="InterPro" id="IPR005067">
    <property type="entry name" value="Fatty_acid_desaturase-2"/>
</dbReference>
<keyword evidence="6" id="KW-0276">Fatty acid metabolism</keyword>
<dbReference type="Proteomes" id="UP001341281">
    <property type="component" value="Chromosome 09"/>
</dbReference>
<evidence type="ECO:0000256" key="11">
    <source>
        <dbReference type="ARBA" id="ARBA00023160"/>
    </source>
</evidence>
<dbReference type="Pfam" id="PF03405">
    <property type="entry name" value="FA_desaturase_2"/>
    <property type="match status" value="2"/>
</dbReference>
<evidence type="ECO:0000256" key="2">
    <source>
        <dbReference type="ARBA" id="ARBA00004872"/>
    </source>
</evidence>
<evidence type="ECO:0000256" key="3">
    <source>
        <dbReference type="ARBA" id="ARBA00008749"/>
    </source>
</evidence>
<dbReference type="Gene3D" id="1.10.620.20">
    <property type="entry name" value="Ribonucleotide Reductase, subunit A"/>
    <property type="match status" value="1"/>
</dbReference>
<evidence type="ECO:0000256" key="7">
    <source>
        <dbReference type="ARBA" id="ARBA00022946"/>
    </source>
</evidence>
<dbReference type="InterPro" id="IPR009078">
    <property type="entry name" value="Ferritin-like_SF"/>
</dbReference>
<keyword evidence="5" id="KW-0479">Metal-binding</keyword>
<keyword evidence="7" id="KW-0809">Transit peptide</keyword>
<evidence type="ECO:0000256" key="6">
    <source>
        <dbReference type="ARBA" id="ARBA00022832"/>
    </source>
</evidence>
<name>A0AAQ3UNI1_PASNO</name>
<dbReference type="AlphaFoldDB" id="A0AAQ3UNI1"/>
<evidence type="ECO:0000256" key="12">
    <source>
        <dbReference type="SAM" id="MobiDB-lite"/>
    </source>
</evidence>
<comment type="pathway">
    <text evidence="2">Lipid metabolism; fatty acid metabolism.</text>
</comment>
<feature type="region of interest" description="Disordered" evidence="12">
    <location>
        <begin position="118"/>
        <end position="141"/>
    </location>
</feature>
<dbReference type="EMBL" id="CP144753">
    <property type="protein sequence ID" value="WVZ94613.1"/>
    <property type="molecule type" value="Genomic_DNA"/>
</dbReference>
<evidence type="ECO:0000256" key="9">
    <source>
        <dbReference type="ARBA" id="ARBA00023004"/>
    </source>
</evidence>
<reference evidence="13 14" key="1">
    <citation type="submission" date="2024-02" db="EMBL/GenBank/DDBJ databases">
        <title>High-quality chromosome-scale genome assembly of Pensacola bahiagrass (Paspalum notatum Flugge var. saurae).</title>
        <authorList>
            <person name="Vega J.M."/>
            <person name="Podio M."/>
            <person name="Orjuela J."/>
            <person name="Siena L.A."/>
            <person name="Pessino S.C."/>
            <person name="Combes M.C."/>
            <person name="Mariac C."/>
            <person name="Albertini E."/>
            <person name="Pupilli F."/>
            <person name="Ortiz J.P.A."/>
            <person name="Leblanc O."/>
        </authorList>
    </citation>
    <scope>NUCLEOTIDE SEQUENCE [LARGE SCALE GENOMIC DNA]</scope>
    <source>
        <strain evidence="13">R1</strain>
        <tissue evidence="13">Leaf</tissue>
    </source>
</reference>